<dbReference type="UniPathway" id="UPA00539"/>
<name>A0A563W1R1_9CYAN</name>
<evidence type="ECO:0000256" key="2">
    <source>
        <dbReference type="ARBA" id="ARBA00011741"/>
    </source>
</evidence>
<dbReference type="NCBIfam" id="TIGR03859">
    <property type="entry name" value="PQQ_PqqD"/>
    <property type="match status" value="1"/>
</dbReference>
<keyword evidence="5" id="KW-1185">Reference proteome</keyword>
<evidence type="ECO:0000256" key="3">
    <source>
        <dbReference type="ARBA" id="ARBA00022905"/>
    </source>
</evidence>
<evidence type="ECO:0000313" key="4">
    <source>
        <dbReference type="EMBL" id="VEP17644.1"/>
    </source>
</evidence>
<dbReference type="InterPro" id="IPR041881">
    <property type="entry name" value="PqqD_sf"/>
</dbReference>
<accession>A0A563W1R1</accession>
<dbReference type="GO" id="GO:0018189">
    <property type="term" value="P:pyrroloquinoline quinone biosynthetic process"/>
    <property type="evidence" value="ECO:0007669"/>
    <property type="project" value="UniProtKB-UniPathway"/>
</dbReference>
<keyword evidence="3" id="KW-0884">PQQ biosynthesis</keyword>
<comment type="pathway">
    <text evidence="1">Cofactor biosynthesis; pyrroloquinoline quinone biosynthesis.</text>
</comment>
<sequence length="96" mass="10814">MIEENQIHALDYLGLSAGVRLHWSEVRQQHWLLFPEGALALNSTAVAILAQCNGYHSFEAIATALEKQFSDVKESDLQDLLSYMMKRGLLINQAQL</sequence>
<proteinExistence type="predicted"/>
<dbReference type="RefSeq" id="WP_144876019.1">
    <property type="nucleotide sequence ID" value="NZ_LR214364.1"/>
</dbReference>
<organism evidence="4 5">
    <name type="scientific">Hyella patelloides LEGE 07179</name>
    <dbReference type="NCBI Taxonomy" id="945734"/>
    <lineage>
        <taxon>Bacteria</taxon>
        <taxon>Bacillati</taxon>
        <taxon>Cyanobacteriota</taxon>
        <taxon>Cyanophyceae</taxon>
        <taxon>Pleurocapsales</taxon>
        <taxon>Hyellaceae</taxon>
        <taxon>Hyella</taxon>
    </lineage>
</organism>
<dbReference type="InterPro" id="IPR022479">
    <property type="entry name" value="PqqD_bac"/>
</dbReference>
<dbReference type="Proteomes" id="UP000320055">
    <property type="component" value="Unassembled WGS sequence"/>
</dbReference>
<evidence type="ECO:0000313" key="5">
    <source>
        <dbReference type="Proteomes" id="UP000320055"/>
    </source>
</evidence>
<dbReference type="GO" id="GO:0048038">
    <property type="term" value="F:quinone binding"/>
    <property type="evidence" value="ECO:0007669"/>
    <property type="project" value="InterPro"/>
</dbReference>
<dbReference type="EMBL" id="CAACVJ010000591">
    <property type="protein sequence ID" value="VEP17644.1"/>
    <property type="molecule type" value="Genomic_DNA"/>
</dbReference>
<dbReference type="Pfam" id="PF05402">
    <property type="entry name" value="PqqD"/>
    <property type="match status" value="1"/>
</dbReference>
<evidence type="ECO:0000256" key="1">
    <source>
        <dbReference type="ARBA" id="ARBA00004886"/>
    </source>
</evidence>
<dbReference type="InterPro" id="IPR008792">
    <property type="entry name" value="PQQD"/>
</dbReference>
<dbReference type="OrthoDB" id="7995890at2"/>
<gene>
    <name evidence="4" type="primary">pqqD</name>
    <name evidence="4" type="ORF">H1P_6300007</name>
</gene>
<dbReference type="AlphaFoldDB" id="A0A563W1R1"/>
<reference evidence="4 5" key="1">
    <citation type="submission" date="2019-01" db="EMBL/GenBank/DDBJ databases">
        <authorList>
            <person name="Brito A."/>
        </authorList>
    </citation>
    <scope>NUCLEOTIDE SEQUENCE [LARGE SCALE GENOMIC DNA]</scope>
    <source>
        <strain evidence="4">1</strain>
    </source>
</reference>
<protein>
    <submittedName>
        <fullName evidence="4">Coenzyme PQQ synthesis protein D</fullName>
    </submittedName>
</protein>
<comment type="subunit">
    <text evidence="2">Monomer. Interacts with PqqE.</text>
</comment>
<dbReference type="Gene3D" id="1.10.10.1150">
    <property type="entry name" value="Coenzyme PQQ synthesis protein D (PqqD)"/>
    <property type="match status" value="1"/>
</dbReference>